<evidence type="ECO:0000256" key="3">
    <source>
        <dbReference type="ARBA" id="ARBA00022679"/>
    </source>
</evidence>
<dbReference type="PANTHER" id="PTHR43047">
    <property type="entry name" value="TWO-COMPONENT HISTIDINE PROTEIN KINASE"/>
    <property type="match status" value="1"/>
</dbReference>
<evidence type="ECO:0000256" key="1">
    <source>
        <dbReference type="ARBA" id="ARBA00000085"/>
    </source>
</evidence>
<dbReference type="PROSITE" id="PS50109">
    <property type="entry name" value="HIS_KIN"/>
    <property type="match status" value="1"/>
</dbReference>
<dbReference type="SUPFAM" id="SSF55874">
    <property type="entry name" value="ATPase domain of HSP90 chaperone/DNA topoisomerase II/histidine kinase"/>
    <property type="match status" value="1"/>
</dbReference>
<dbReference type="PANTHER" id="PTHR43047:SF72">
    <property type="entry name" value="OSMOSENSING HISTIDINE PROTEIN KINASE SLN1"/>
    <property type="match status" value="1"/>
</dbReference>
<dbReference type="EC" id="2.7.13.3" evidence="2"/>
<comment type="caution">
    <text evidence="6">The sequence shown here is derived from an EMBL/GenBank/DDBJ whole genome shotgun (WGS) entry which is preliminary data.</text>
</comment>
<dbReference type="InterPro" id="IPR005467">
    <property type="entry name" value="His_kinase_dom"/>
</dbReference>
<dbReference type="Pfam" id="PF02518">
    <property type="entry name" value="HATPase_c"/>
    <property type="match status" value="1"/>
</dbReference>
<comment type="catalytic activity">
    <reaction evidence="1">
        <text>ATP + protein L-histidine = ADP + protein N-phospho-L-histidine.</text>
        <dbReference type="EC" id="2.7.13.3"/>
    </reaction>
</comment>
<evidence type="ECO:0000313" key="6">
    <source>
        <dbReference type="EMBL" id="KKL28501.1"/>
    </source>
</evidence>
<keyword evidence="3" id="KW-0808">Transferase</keyword>
<dbReference type="GO" id="GO:0000155">
    <property type="term" value="F:phosphorelay sensor kinase activity"/>
    <property type="evidence" value="ECO:0007669"/>
    <property type="project" value="TreeGrafter"/>
</dbReference>
<evidence type="ECO:0000256" key="2">
    <source>
        <dbReference type="ARBA" id="ARBA00012438"/>
    </source>
</evidence>
<organism evidence="6">
    <name type="scientific">marine sediment metagenome</name>
    <dbReference type="NCBI Taxonomy" id="412755"/>
    <lineage>
        <taxon>unclassified sequences</taxon>
        <taxon>metagenomes</taxon>
        <taxon>ecological metagenomes</taxon>
    </lineage>
</organism>
<dbReference type="Gene3D" id="3.30.565.10">
    <property type="entry name" value="Histidine kinase-like ATPase, C-terminal domain"/>
    <property type="match status" value="1"/>
</dbReference>
<protein>
    <recommendedName>
        <fullName evidence="2">histidine kinase</fullName>
        <ecNumber evidence="2">2.7.13.3</ecNumber>
    </recommendedName>
</protein>
<feature type="non-terminal residue" evidence="6">
    <location>
        <position position="1"/>
    </location>
</feature>
<dbReference type="EMBL" id="LAZR01035076">
    <property type="protein sequence ID" value="KKL28501.1"/>
    <property type="molecule type" value="Genomic_DNA"/>
</dbReference>
<evidence type="ECO:0000259" key="5">
    <source>
        <dbReference type="PROSITE" id="PS50109"/>
    </source>
</evidence>
<reference evidence="6" key="1">
    <citation type="journal article" date="2015" name="Nature">
        <title>Complex archaea that bridge the gap between prokaryotes and eukaryotes.</title>
        <authorList>
            <person name="Spang A."/>
            <person name="Saw J.H."/>
            <person name="Jorgensen S.L."/>
            <person name="Zaremba-Niedzwiedzka K."/>
            <person name="Martijn J."/>
            <person name="Lind A.E."/>
            <person name="van Eijk R."/>
            <person name="Schleper C."/>
            <person name="Guy L."/>
            <person name="Ettema T.J."/>
        </authorList>
    </citation>
    <scope>NUCLEOTIDE SEQUENCE</scope>
</reference>
<dbReference type="PRINTS" id="PR00344">
    <property type="entry name" value="BCTRLSENSOR"/>
</dbReference>
<dbReference type="GO" id="GO:0005886">
    <property type="term" value="C:plasma membrane"/>
    <property type="evidence" value="ECO:0007669"/>
    <property type="project" value="TreeGrafter"/>
</dbReference>
<keyword evidence="4" id="KW-0418">Kinase</keyword>
<dbReference type="GO" id="GO:0009927">
    <property type="term" value="F:histidine phosphotransfer kinase activity"/>
    <property type="evidence" value="ECO:0007669"/>
    <property type="project" value="TreeGrafter"/>
</dbReference>
<dbReference type="InterPro" id="IPR036890">
    <property type="entry name" value="HATPase_C_sf"/>
</dbReference>
<feature type="domain" description="Histidine kinase" evidence="5">
    <location>
        <begin position="1"/>
        <end position="116"/>
    </location>
</feature>
<gene>
    <name evidence="6" type="ORF">LCGC14_2374490</name>
</gene>
<dbReference type="SMART" id="SM00387">
    <property type="entry name" value="HATPase_c"/>
    <property type="match status" value="1"/>
</dbReference>
<accession>A0A0F9EF65</accession>
<dbReference type="AlphaFoldDB" id="A0A0F9EF65"/>
<dbReference type="InterPro" id="IPR003594">
    <property type="entry name" value="HATPase_dom"/>
</dbReference>
<evidence type="ECO:0000256" key="4">
    <source>
        <dbReference type="ARBA" id="ARBA00022777"/>
    </source>
</evidence>
<dbReference type="CDD" id="cd16922">
    <property type="entry name" value="HATPase_EvgS-ArcB-TorS-like"/>
    <property type="match status" value="1"/>
</dbReference>
<sequence>PSLRSDREKIKEILLNLVSNAVKFTSRGSVSLGIRCEGRRVVMQVTDTGIGISGDDLDRIFQRFTQLDGAPSGSVRGTGLGLPIAKTLAGMLGGVLTASSVEGRGSTFTLSLPLAFPSGGAGDSTAETNVNDHCRVAAGATG</sequence>
<proteinExistence type="predicted"/>
<name>A0A0F9EF65_9ZZZZ</name>
<dbReference type="InterPro" id="IPR004358">
    <property type="entry name" value="Sig_transdc_His_kin-like_C"/>
</dbReference>